<name>A0AA44C8L1_9GAMM</name>
<dbReference type="EMBL" id="JAAPAP010000024">
    <property type="protein sequence ID" value="NHN79640.1"/>
    <property type="molecule type" value="Genomic_DNA"/>
</dbReference>
<gene>
    <name evidence="2" type="ORF">HA520_20565</name>
</gene>
<organism evidence="2 3">
    <name type="scientific">Azotobacter chroococcum</name>
    <dbReference type="NCBI Taxonomy" id="353"/>
    <lineage>
        <taxon>Bacteria</taxon>
        <taxon>Pseudomonadati</taxon>
        <taxon>Pseudomonadota</taxon>
        <taxon>Gammaproteobacteria</taxon>
        <taxon>Pseudomonadales</taxon>
        <taxon>Pseudomonadaceae</taxon>
        <taxon>Azotobacter</taxon>
    </lineage>
</organism>
<accession>A0AA44C8L1</accession>
<feature type="region of interest" description="Disordered" evidence="1">
    <location>
        <begin position="65"/>
        <end position="84"/>
    </location>
</feature>
<reference evidence="2" key="1">
    <citation type="submission" date="2020-03" db="EMBL/GenBank/DDBJ databases">
        <title>Genome assembly of Azotobacter chroococcum W5.</title>
        <authorList>
            <person name="Kannepalli A."/>
        </authorList>
    </citation>
    <scope>NUCLEOTIDE SEQUENCE</scope>
    <source>
        <strain evidence="2">W5</strain>
    </source>
</reference>
<evidence type="ECO:0000313" key="2">
    <source>
        <dbReference type="EMBL" id="NHN79640.1"/>
    </source>
</evidence>
<sequence length="84" mass="9238">MKHIVVHIDRLVLKGFRPEDRHAIAAGLQQELVRVFADGEAASLLQARGDVPRLRVNGVPVEPAAKPQRIGQSAAQGIDREIRK</sequence>
<evidence type="ECO:0000313" key="3">
    <source>
        <dbReference type="Proteomes" id="UP000736384"/>
    </source>
</evidence>
<dbReference type="AlphaFoldDB" id="A0AA44C8L1"/>
<dbReference type="Proteomes" id="UP000736384">
    <property type="component" value="Unassembled WGS sequence"/>
</dbReference>
<comment type="caution">
    <text evidence="2">The sequence shown here is derived from an EMBL/GenBank/DDBJ whole genome shotgun (WGS) entry which is preliminary data.</text>
</comment>
<proteinExistence type="predicted"/>
<protein>
    <submittedName>
        <fullName evidence="2">Uncharacterized protein</fullName>
    </submittedName>
</protein>
<evidence type="ECO:0000256" key="1">
    <source>
        <dbReference type="SAM" id="MobiDB-lite"/>
    </source>
</evidence>